<evidence type="ECO:0000313" key="1">
    <source>
        <dbReference type="EMBL" id="KAK2164397.1"/>
    </source>
</evidence>
<organism evidence="1 2">
    <name type="scientific">Paralvinella palmiformis</name>
    <dbReference type="NCBI Taxonomy" id="53620"/>
    <lineage>
        <taxon>Eukaryota</taxon>
        <taxon>Metazoa</taxon>
        <taxon>Spiralia</taxon>
        <taxon>Lophotrochozoa</taxon>
        <taxon>Annelida</taxon>
        <taxon>Polychaeta</taxon>
        <taxon>Sedentaria</taxon>
        <taxon>Canalipalpata</taxon>
        <taxon>Terebellida</taxon>
        <taxon>Terebelliformia</taxon>
        <taxon>Alvinellidae</taxon>
        <taxon>Paralvinella</taxon>
    </lineage>
</organism>
<evidence type="ECO:0000313" key="2">
    <source>
        <dbReference type="Proteomes" id="UP001208570"/>
    </source>
</evidence>
<name>A0AAD9K3W3_9ANNE</name>
<reference evidence="1" key="1">
    <citation type="journal article" date="2023" name="Mol. Biol. Evol.">
        <title>Third-Generation Sequencing Reveals the Adaptive Role of the Epigenome in Three Deep-Sea Polychaetes.</title>
        <authorList>
            <person name="Perez M."/>
            <person name="Aroh O."/>
            <person name="Sun Y."/>
            <person name="Lan Y."/>
            <person name="Juniper S.K."/>
            <person name="Young C.R."/>
            <person name="Angers B."/>
            <person name="Qian P.Y."/>
        </authorList>
    </citation>
    <scope>NUCLEOTIDE SEQUENCE</scope>
    <source>
        <strain evidence="1">P08H-3</strain>
    </source>
</reference>
<dbReference type="EMBL" id="JAODUP010000064">
    <property type="protein sequence ID" value="KAK2164397.1"/>
    <property type="molecule type" value="Genomic_DNA"/>
</dbReference>
<comment type="caution">
    <text evidence="1">The sequence shown here is derived from an EMBL/GenBank/DDBJ whole genome shotgun (WGS) entry which is preliminary data.</text>
</comment>
<sequence>MTWKAATDESTATQLDQASNSTSWYPFYTVRLVYVVHLQMRLWCLSQSSKDISSRHTI</sequence>
<dbReference type="AlphaFoldDB" id="A0AAD9K3W3"/>
<dbReference type="Proteomes" id="UP001208570">
    <property type="component" value="Unassembled WGS sequence"/>
</dbReference>
<proteinExistence type="predicted"/>
<keyword evidence="2" id="KW-1185">Reference proteome</keyword>
<accession>A0AAD9K3W3</accession>
<protein>
    <submittedName>
        <fullName evidence="1">Uncharacterized protein</fullName>
    </submittedName>
</protein>
<gene>
    <name evidence="1" type="ORF">LSH36_64g01002</name>
</gene>